<evidence type="ECO:0000256" key="1">
    <source>
        <dbReference type="ARBA" id="ARBA00004123"/>
    </source>
</evidence>
<gene>
    <name evidence="7" type="ORF">QYE76_003583</name>
</gene>
<feature type="domain" description="MADS-box" evidence="6">
    <location>
        <begin position="1"/>
        <end position="48"/>
    </location>
</feature>
<evidence type="ECO:0000256" key="5">
    <source>
        <dbReference type="ARBA" id="ARBA00023242"/>
    </source>
</evidence>
<evidence type="ECO:0000256" key="4">
    <source>
        <dbReference type="ARBA" id="ARBA00023163"/>
    </source>
</evidence>
<evidence type="ECO:0000313" key="8">
    <source>
        <dbReference type="Proteomes" id="UP001231189"/>
    </source>
</evidence>
<dbReference type="PRINTS" id="PR00404">
    <property type="entry name" value="MADSDOMAIN"/>
</dbReference>
<protein>
    <recommendedName>
        <fullName evidence="6">MADS-box domain-containing protein</fullName>
    </recommendedName>
</protein>
<dbReference type="GO" id="GO:0000981">
    <property type="term" value="F:DNA-binding transcription factor activity, RNA polymerase II-specific"/>
    <property type="evidence" value="ECO:0007669"/>
    <property type="project" value="InterPro"/>
</dbReference>
<comment type="subcellular location">
    <subcellularLocation>
        <location evidence="1">Nucleus</location>
    </subcellularLocation>
</comment>
<reference evidence="7" key="1">
    <citation type="submission" date="2023-07" db="EMBL/GenBank/DDBJ databases">
        <title>A chromosome-level genome assembly of Lolium multiflorum.</title>
        <authorList>
            <person name="Chen Y."/>
            <person name="Copetti D."/>
            <person name="Kolliker R."/>
            <person name="Studer B."/>
        </authorList>
    </citation>
    <scope>NUCLEOTIDE SEQUENCE</scope>
    <source>
        <strain evidence="7">02402/16</strain>
        <tissue evidence="7">Leaf</tissue>
    </source>
</reference>
<comment type="caution">
    <text evidence="7">The sequence shown here is derived from an EMBL/GenBank/DDBJ whole genome shotgun (WGS) entry which is preliminary data.</text>
</comment>
<sequence>MARKKVVVKYIANDPTRKMTCKKRAMGLIKKAGELSVLCGVDVCVFILPEGESSQVQVWPSPAEGMRVIDRLRSMPELDQCKKKLDGEDYVRERIGKMQDQLRKAERDNRQREATLLLHGAMFGNGNLDGLPVEQLVTIGCKTENLIKNINDCIAYRSGQQQPRVQADPLHYAATLTNVEAPHQQQGWDLNAVASSGSGSGSGSYGSASAADSLMQLGNMDAGFAWADHGIYLPHV</sequence>
<dbReference type="GO" id="GO:0046983">
    <property type="term" value="F:protein dimerization activity"/>
    <property type="evidence" value="ECO:0007669"/>
    <property type="project" value="InterPro"/>
</dbReference>
<organism evidence="7 8">
    <name type="scientific">Lolium multiflorum</name>
    <name type="common">Italian ryegrass</name>
    <name type="synonym">Lolium perenne subsp. multiflorum</name>
    <dbReference type="NCBI Taxonomy" id="4521"/>
    <lineage>
        <taxon>Eukaryota</taxon>
        <taxon>Viridiplantae</taxon>
        <taxon>Streptophyta</taxon>
        <taxon>Embryophyta</taxon>
        <taxon>Tracheophyta</taxon>
        <taxon>Spermatophyta</taxon>
        <taxon>Magnoliopsida</taxon>
        <taxon>Liliopsida</taxon>
        <taxon>Poales</taxon>
        <taxon>Poaceae</taxon>
        <taxon>BOP clade</taxon>
        <taxon>Pooideae</taxon>
        <taxon>Poodae</taxon>
        <taxon>Poeae</taxon>
        <taxon>Poeae Chloroplast Group 2 (Poeae type)</taxon>
        <taxon>Loliodinae</taxon>
        <taxon>Loliinae</taxon>
        <taxon>Lolium</taxon>
    </lineage>
</organism>
<keyword evidence="8" id="KW-1185">Reference proteome</keyword>
<dbReference type="EMBL" id="JAUUTY010000005">
    <property type="protein sequence ID" value="KAK1629268.1"/>
    <property type="molecule type" value="Genomic_DNA"/>
</dbReference>
<keyword evidence="2" id="KW-0805">Transcription regulation</keyword>
<dbReference type="InterPro" id="IPR002100">
    <property type="entry name" value="TF_MADSbox"/>
</dbReference>
<dbReference type="Proteomes" id="UP001231189">
    <property type="component" value="Unassembled WGS sequence"/>
</dbReference>
<dbReference type="PROSITE" id="PS50066">
    <property type="entry name" value="MADS_BOX_2"/>
    <property type="match status" value="1"/>
</dbReference>
<dbReference type="GO" id="GO:0045944">
    <property type="term" value="P:positive regulation of transcription by RNA polymerase II"/>
    <property type="evidence" value="ECO:0007669"/>
    <property type="project" value="InterPro"/>
</dbReference>
<dbReference type="InterPro" id="IPR036879">
    <property type="entry name" value="TF_MADSbox_sf"/>
</dbReference>
<accession>A0AAD8W1E4</accession>
<dbReference type="SMART" id="SM00432">
    <property type="entry name" value="MADS"/>
    <property type="match status" value="1"/>
</dbReference>
<name>A0AAD8W1E4_LOLMU</name>
<evidence type="ECO:0000259" key="6">
    <source>
        <dbReference type="PROSITE" id="PS50066"/>
    </source>
</evidence>
<dbReference type="PANTHER" id="PTHR48019">
    <property type="entry name" value="SERUM RESPONSE FACTOR HOMOLOG"/>
    <property type="match status" value="1"/>
</dbReference>
<dbReference type="InterPro" id="IPR033897">
    <property type="entry name" value="SRF-like_MADS-box"/>
</dbReference>
<evidence type="ECO:0000313" key="7">
    <source>
        <dbReference type="EMBL" id="KAK1629268.1"/>
    </source>
</evidence>
<dbReference type="InterPro" id="IPR050142">
    <property type="entry name" value="MADS-box/MEF2_TF"/>
</dbReference>
<dbReference type="GO" id="GO:0000987">
    <property type="term" value="F:cis-regulatory region sequence-specific DNA binding"/>
    <property type="evidence" value="ECO:0007669"/>
    <property type="project" value="InterPro"/>
</dbReference>
<dbReference type="SUPFAM" id="SSF55455">
    <property type="entry name" value="SRF-like"/>
    <property type="match status" value="1"/>
</dbReference>
<dbReference type="GO" id="GO:0005634">
    <property type="term" value="C:nucleus"/>
    <property type="evidence" value="ECO:0007669"/>
    <property type="project" value="UniProtKB-SubCell"/>
</dbReference>
<keyword evidence="3" id="KW-0238">DNA-binding</keyword>
<dbReference type="AlphaFoldDB" id="A0AAD8W1E4"/>
<proteinExistence type="predicted"/>
<dbReference type="Gene3D" id="3.40.1810.10">
    <property type="entry name" value="Transcription factor, MADS-box"/>
    <property type="match status" value="1"/>
</dbReference>
<dbReference type="CDD" id="cd00266">
    <property type="entry name" value="MADS_SRF_like"/>
    <property type="match status" value="1"/>
</dbReference>
<evidence type="ECO:0000256" key="2">
    <source>
        <dbReference type="ARBA" id="ARBA00023015"/>
    </source>
</evidence>
<keyword evidence="4" id="KW-0804">Transcription</keyword>
<dbReference type="Pfam" id="PF00319">
    <property type="entry name" value="SRF-TF"/>
    <property type="match status" value="1"/>
</dbReference>
<evidence type="ECO:0000256" key="3">
    <source>
        <dbReference type="ARBA" id="ARBA00023125"/>
    </source>
</evidence>
<keyword evidence="5" id="KW-0539">Nucleus</keyword>